<reference evidence="1 2" key="1">
    <citation type="submission" date="2021-03" db="EMBL/GenBank/DDBJ databases">
        <title>Sequencing the genomes of 1000 actinobacteria strains.</title>
        <authorList>
            <person name="Klenk H.-P."/>
        </authorList>
    </citation>
    <scope>NUCLEOTIDE SEQUENCE [LARGE SCALE GENOMIC DNA]</scope>
    <source>
        <strain evidence="1 2">DSM 13468</strain>
    </source>
</reference>
<protein>
    <submittedName>
        <fullName evidence="1">Uncharacterized protein</fullName>
    </submittedName>
</protein>
<dbReference type="EMBL" id="JAGIOA010000001">
    <property type="protein sequence ID" value="MBP2376915.1"/>
    <property type="molecule type" value="Genomic_DNA"/>
</dbReference>
<evidence type="ECO:0000313" key="2">
    <source>
        <dbReference type="Proteomes" id="UP000703720"/>
    </source>
</evidence>
<gene>
    <name evidence="1" type="ORF">JOF42_000410</name>
</gene>
<accession>A0ABS4WL41</accession>
<proteinExistence type="predicted"/>
<name>A0ABS4WL41_9MICO</name>
<dbReference type="RefSeq" id="WP_210096332.1">
    <property type="nucleotide sequence ID" value="NZ_BAAAIO010000001.1"/>
</dbReference>
<sequence length="204" mass="22237">MRQLQDEYLQWLYEEIEHEDRSPTLDEYLATSPSFYGLPYTDRELLKAGSRLRDAGFITGPETDKCDATLRPALTDKGRRTIELKHSVHDEAPSAPSIHNYVGTNANVNFGNNVTQNMTVSAPWTDEARAFLDAVAQAAPTLSEDLRADIELHVEDARQGIAEQQPSKVKAAIEGIQSFLSAATSGALGSILAAQVPALLSLLG</sequence>
<keyword evidence="2" id="KW-1185">Reference proteome</keyword>
<dbReference type="Proteomes" id="UP000703720">
    <property type="component" value="Unassembled WGS sequence"/>
</dbReference>
<evidence type="ECO:0000313" key="1">
    <source>
        <dbReference type="EMBL" id="MBP2376915.1"/>
    </source>
</evidence>
<organism evidence="1 2">
    <name type="scientific">Microbacterium phyllosphaerae</name>
    <dbReference type="NCBI Taxonomy" id="124798"/>
    <lineage>
        <taxon>Bacteria</taxon>
        <taxon>Bacillati</taxon>
        <taxon>Actinomycetota</taxon>
        <taxon>Actinomycetes</taxon>
        <taxon>Micrococcales</taxon>
        <taxon>Microbacteriaceae</taxon>
        <taxon>Microbacterium</taxon>
    </lineage>
</organism>
<comment type="caution">
    <text evidence="1">The sequence shown here is derived from an EMBL/GenBank/DDBJ whole genome shotgun (WGS) entry which is preliminary data.</text>
</comment>